<dbReference type="InterPro" id="IPR008844">
    <property type="entry name" value="Spore_GerAC-like"/>
</dbReference>
<dbReference type="Pfam" id="PF25198">
    <property type="entry name" value="Spore_GerAC_N"/>
    <property type="match status" value="1"/>
</dbReference>
<gene>
    <name evidence="11" type="ORF">OW763_12660</name>
</gene>
<keyword evidence="4" id="KW-0732">Signal</keyword>
<feature type="domain" description="Spore germination protein N-terminal" evidence="10">
    <location>
        <begin position="25"/>
        <end position="196"/>
    </location>
</feature>
<accession>A0ABT4D1R7</accession>
<dbReference type="Pfam" id="PF05504">
    <property type="entry name" value="Spore_GerAC"/>
    <property type="match status" value="1"/>
</dbReference>
<proteinExistence type="inferred from homology"/>
<dbReference type="Proteomes" id="UP001078443">
    <property type="component" value="Unassembled WGS sequence"/>
</dbReference>
<keyword evidence="6" id="KW-0564">Palmitate</keyword>
<keyword evidence="5 8" id="KW-0472">Membrane</keyword>
<evidence type="ECO:0000259" key="10">
    <source>
        <dbReference type="Pfam" id="PF25198"/>
    </source>
</evidence>
<evidence type="ECO:0000313" key="11">
    <source>
        <dbReference type="EMBL" id="MCY6485190.1"/>
    </source>
</evidence>
<comment type="similarity">
    <text evidence="2">Belongs to the GerABKC lipoprotein family.</text>
</comment>
<name>A0ABT4D1R7_9CLOT</name>
<feature type="transmembrane region" description="Helical" evidence="8">
    <location>
        <begin position="7"/>
        <end position="27"/>
    </location>
</feature>
<evidence type="ECO:0000256" key="7">
    <source>
        <dbReference type="ARBA" id="ARBA00023288"/>
    </source>
</evidence>
<dbReference type="RefSeq" id="WP_268041505.1">
    <property type="nucleotide sequence ID" value="NZ_JAPQER010000005.1"/>
</dbReference>
<evidence type="ECO:0000256" key="8">
    <source>
        <dbReference type="SAM" id="Phobius"/>
    </source>
</evidence>
<protein>
    <submittedName>
        <fullName evidence="11">Ger(X)C family spore germination protein</fullName>
    </submittedName>
</protein>
<dbReference type="NCBIfam" id="TIGR02887">
    <property type="entry name" value="spore_ger_x_C"/>
    <property type="match status" value="1"/>
</dbReference>
<evidence type="ECO:0000256" key="6">
    <source>
        <dbReference type="ARBA" id="ARBA00023139"/>
    </source>
</evidence>
<evidence type="ECO:0000256" key="4">
    <source>
        <dbReference type="ARBA" id="ARBA00022729"/>
    </source>
</evidence>
<organism evidence="11 12">
    <name type="scientific">Clostridium aestuarii</name>
    <dbReference type="NCBI Taxonomy" id="338193"/>
    <lineage>
        <taxon>Bacteria</taxon>
        <taxon>Bacillati</taxon>
        <taxon>Bacillota</taxon>
        <taxon>Clostridia</taxon>
        <taxon>Eubacteriales</taxon>
        <taxon>Clostridiaceae</taxon>
        <taxon>Clostridium</taxon>
    </lineage>
</organism>
<feature type="domain" description="Spore germination GerAC-like C-terminal" evidence="9">
    <location>
        <begin position="211"/>
        <end position="376"/>
    </location>
</feature>
<dbReference type="InterPro" id="IPR046953">
    <property type="entry name" value="Spore_GerAC-like_C"/>
</dbReference>
<evidence type="ECO:0000256" key="5">
    <source>
        <dbReference type="ARBA" id="ARBA00023136"/>
    </source>
</evidence>
<dbReference type="PANTHER" id="PTHR35789:SF1">
    <property type="entry name" value="SPORE GERMINATION PROTEIN B3"/>
    <property type="match status" value="1"/>
</dbReference>
<keyword evidence="8" id="KW-1133">Transmembrane helix</keyword>
<keyword evidence="8" id="KW-0812">Transmembrane</keyword>
<keyword evidence="7" id="KW-0449">Lipoprotein</keyword>
<dbReference type="EMBL" id="JAPQER010000005">
    <property type="protein sequence ID" value="MCY6485190.1"/>
    <property type="molecule type" value="Genomic_DNA"/>
</dbReference>
<keyword evidence="12" id="KW-1185">Reference proteome</keyword>
<evidence type="ECO:0000256" key="3">
    <source>
        <dbReference type="ARBA" id="ARBA00022544"/>
    </source>
</evidence>
<reference evidence="11" key="1">
    <citation type="submission" date="2022-12" db="EMBL/GenBank/DDBJ databases">
        <authorList>
            <person name="Wang J."/>
        </authorList>
    </citation>
    <scope>NUCLEOTIDE SEQUENCE</scope>
    <source>
        <strain evidence="11">HY-45-18</strain>
    </source>
</reference>
<comment type="caution">
    <text evidence="11">The sequence shown here is derived from an EMBL/GenBank/DDBJ whole genome shotgun (WGS) entry which is preliminary data.</text>
</comment>
<dbReference type="InterPro" id="IPR038501">
    <property type="entry name" value="Spore_GerAC_C_sf"/>
</dbReference>
<dbReference type="PROSITE" id="PS51257">
    <property type="entry name" value="PROKAR_LIPOPROTEIN"/>
    <property type="match status" value="1"/>
</dbReference>
<sequence length="387" mass="44164">MKKIKEILLVTVIILNVFIFSGCWDYTQIDKLEIVAGIAIDKNENTNEYILTTEVLEPILGARENQLLSKVIQIEGKSLFDSIRNTISKTSKRLYFSHTKVVIISKKIAQTEILPIIDIINRDAELRGDMKILISKEDTAGEILNNLYKKETNIISYDIDKAFTARKSLSKYPEIDVWGFVEELMADGMAPIVPGIQNEVKDGIPGFKVDGSYAFKRDKSVGCLDGRETKSALWLRDDIKSGAIVVQSDIDGETYKNTLEIFNNKTQIKPIKKNGKIALEINIELDSGIVELDSEKNFIDKKKREILKMDAEKLIKRDIERVIDKAQIEFESDIFGFSSIINREMPKEWKKNKKNWEEEFKKLDTNVQVKVNIRNSALISKPIKIGE</sequence>
<evidence type="ECO:0000256" key="2">
    <source>
        <dbReference type="ARBA" id="ARBA00007886"/>
    </source>
</evidence>
<dbReference type="PANTHER" id="PTHR35789">
    <property type="entry name" value="SPORE GERMINATION PROTEIN B3"/>
    <property type="match status" value="1"/>
</dbReference>
<dbReference type="InterPro" id="IPR057336">
    <property type="entry name" value="GerAC_N"/>
</dbReference>
<evidence type="ECO:0000313" key="12">
    <source>
        <dbReference type="Proteomes" id="UP001078443"/>
    </source>
</evidence>
<dbReference type="Gene3D" id="3.30.300.210">
    <property type="entry name" value="Nutrient germinant receptor protein C, domain 3"/>
    <property type="match status" value="1"/>
</dbReference>
<evidence type="ECO:0000256" key="1">
    <source>
        <dbReference type="ARBA" id="ARBA00004635"/>
    </source>
</evidence>
<keyword evidence="3" id="KW-0309">Germination</keyword>
<comment type="subcellular location">
    <subcellularLocation>
        <location evidence="1">Membrane</location>
        <topology evidence="1">Lipid-anchor</topology>
    </subcellularLocation>
</comment>
<evidence type="ECO:0000259" key="9">
    <source>
        <dbReference type="Pfam" id="PF05504"/>
    </source>
</evidence>